<keyword evidence="1" id="KW-1133">Transmembrane helix</keyword>
<keyword evidence="1" id="KW-0472">Membrane</keyword>
<proteinExistence type="predicted"/>
<keyword evidence="1" id="KW-0812">Transmembrane</keyword>
<reference evidence="2" key="1">
    <citation type="submission" date="2021-01" db="EMBL/GenBank/DDBJ databases">
        <title>Fulvivirga kasyanovii gen. nov., sp nov., a novel member of the phylum Bacteroidetes isolated from seawater in a mussel farm.</title>
        <authorList>
            <person name="Zhao L.-H."/>
            <person name="Wang Z.-J."/>
        </authorList>
    </citation>
    <scope>NUCLEOTIDE SEQUENCE</scope>
    <source>
        <strain evidence="2">2943</strain>
    </source>
</reference>
<comment type="caution">
    <text evidence="2">The sequence shown here is derived from an EMBL/GenBank/DDBJ whole genome shotgun (WGS) entry which is preliminary data.</text>
</comment>
<dbReference type="EMBL" id="JAESIY010000001">
    <property type="protein sequence ID" value="MBL3654762.1"/>
    <property type="molecule type" value="Genomic_DNA"/>
</dbReference>
<feature type="transmembrane region" description="Helical" evidence="1">
    <location>
        <begin position="350"/>
        <end position="367"/>
    </location>
</feature>
<sequence>MLKWIINHQSKKISRSPSWGKNRLLTVLSILLALVAVLYLMVVGFLMDRIIMIMFPEEPVIETYAGLVLFYFTSELIMRFYLQEIPALEIQPYRVLPVKRSHLIHYLLLRSAMTLFNLVPLFLVIPFALMQVLPAYGWGLTASWVLSITSLSLICSFGIVYLKKTIFKNSWVMLIFVGLVLLVFALDYYHIIDFRSVSAGLFMLSLHYYFVPAIALLTIVAVYSLCFFTLKRAFYAEQIQEKKHDNMWFNFNPHFKNELITLELRLILRNKRPRSMLLMSLFFILYGFLFYTKDSYMDGYAMLIFVGIFITGGFMINYGQFSFSWESGYFDTFLTKNISYRQIIENKLKLFDYGCLIGFLLSLPYGFFGAKIVLIHIATLLFNMGVNSFFILYFTGKSPKRIDLSKSSMFNYEGAGLAQFILAVPCFMTPLCGYMFFYLFGIPIWGVVLIAFQGVLGIMFRQKLIDVLVKRFNNYKYVIADSLRNND</sequence>
<feature type="transmembrane region" description="Helical" evidence="1">
    <location>
        <begin position="135"/>
        <end position="162"/>
    </location>
</feature>
<feature type="transmembrane region" description="Helical" evidence="1">
    <location>
        <begin position="24"/>
        <end position="44"/>
    </location>
</feature>
<dbReference type="AlphaFoldDB" id="A0A937JZT4"/>
<feature type="transmembrane region" description="Helical" evidence="1">
    <location>
        <begin position="415"/>
        <end position="436"/>
    </location>
</feature>
<dbReference type="InterPro" id="IPR043742">
    <property type="entry name" value="DUF5687"/>
</dbReference>
<dbReference type="Pfam" id="PF18940">
    <property type="entry name" value="DUF5687"/>
    <property type="match status" value="1"/>
</dbReference>
<feature type="transmembrane region" description="Helical" evidence="1">
    <location>
        <begin position="299"/>
        <end position="318"/>
    </location>
</feature>
<feature type="transmembrane region" description="Helical" evidence="1">
    <location>
        <begin position="373"/>
        <end position="394"/>
    </location>
</feature>
<feature type="transmembrane region" description="Helical" evidence="1">
    <location>
        <begin position="209"/>
        <end position="230"/>
    </location>
</feature>
<organism evidence="2 3">
    <name type="scientific">Fulvivirga sediminis</name>
    <dbReference type="NCBI Taxonomy" id="2803949"/>
    <lineage>
        <taxon>Bacteria</taxon>
        <taxon>Pseudomonadati</taxon>
        <taxon>Bacteroidota</taxon>
        <taxon>Cytophagia</taxon>
        <taxon>Cytophagales</taxon>
        <taxon>Fulvivirgaceae</taxon>
        <taxon>Fulvivirga</taxon>
    </lineage>
</organism>
<evidence type="ECO:0000313" key="2">
    <source>
        <dbReference type="EMBL" id="MBL3654762.1"/>
    </source>
</evidence>
<feature type="transmembrane region" description="Helical" evidence="1">
    <location>
        <begin position="171"/>
        <end position="189"/>
    </location>
</feature>
<evidence type="ECO:0000313" key="3">
    <source>
        <dbReference type="Proteomes" id="UP000659388"/>
    </source>
</evidence>
<name>A0A937JZT4_9BACT</name>
<protein>
    <submittedName>
        <fullName evidence="2">Uncharacterized protein</fullName>
    </submittedName>
</protein>
<accession>A0A937JZT4</accession>
<dbReference type="Proteomes" id="UP000659388">
    <property type="component" value="Unassembled WGS sequence"/>
</dbReference>
<dbReference type="RefSeq" id="WP_202241885.1">
    <property type="nucleotide sequence ID" value="NZ_JAESIY010000001.1"/>
</dbReference>
<keyword evidence="3" id="KW-1185">Reference proteome</keyword>
<feature type="transmembrane region" description="Helical" evidence="1">
    <location>
        <begin position="103"/>
        <end position="129"/>
    </location>
</feature>
<feature type="transmembrane region" description="Helical" evidence="1">
    <location>
        <begin position="64"/>
        <end position="82"/>
    </location>
</feature>
<gene>
    <name evidence="2" type="ORF">JL102_01370</name>
</gene>
<feature type="transmembrane region" description="Helical" evidence="1">
    <location>
        <begin position="442"/>
        <end position="460"/>
    </location>
</feature>
<feature type="transmembrane region" description="Helical" evidence="1">
    <location>
        <begin position="275"/>
        <end position="293"/>
    </location>
</feature>
<evidence type="ECO:0000256" key="1">
    <source>
        <dbReference type="SAM" id="Phobius"/>
    </source>
</evidence>